<reference evidence="5 6" key="1">
    <citation type="journal article" date="2024" name="Nat. Commun.">
        <title>Phylogenomics reveals the evolutionary origins of lichenization in chlorophyte algae.</title>
        <authorList>
            <person name="Puginier C."/>
            <person name="Libourel C."/>
            <person name="Otte J."/>
            <person name="Skaloud P."/>
            <person name="Haon M."/>
            <person name="Grisel S."/>
            <person name="Petersen M."/>
            <person name="Berrin J.G."/>
            <person name="Delaux P.M."/>
            <person name="Dal Grande F."/>
            <person name="Keller J."/>
        </authorList>
    </citation>
    <scope>NUCLEOTIDE SEQUENCE [LARGE SCALE GENOMIC DNA]</scope>
    <source>
        <strain evidence="5 6">SAG 216-7</strain>
    </source>
</reference>
<dbReference type="Pfam" id="PF23276">
    <property type="entry name" value="TPR_24"/>
    <property type="match status" value="1"/>
</dbReference>
<dbReference type="InterPro" id="IPR002885">
    <property type="entry name" value="PPR_rpt"/>
</dbReference>
<evidence type="ECO:0000256" key="1">
    <source>
        <dbReference type="ARBA" id="ARBA00022737"/>
    </source>
</evidence>
<feature type="compositionally biased region" description="Low complexity" evidence="3">
    <location>
        <begin position="8"/>
        <end position="19"/>
    </location>
</feature>
<dbReference type="Gene3D" id="1.25.40.10">
    <property type="entry name" value="Tetratricopeptide repeat domain"/>
    <property type="match status" value="2"/>
</dbReference>
<accession>A0ABR2YYG9</accession>
<organism evidence="5 6">
    <name type="scientific">Coccomyxa subellipsoidea</name>
    <dbReference type="NCBI Taxonomy" id="248742"/>
    <lineage>
        <taxon>Eukaryota</taxon>
        <taxon>Viridiplantae</taxon>
        <taxon>Chlorophyta</taxon>
        <taxon>core chlorophytes</taxon>
        <taxon>Trebouxiophyceae</taxon>
        <taxon>Trebouxiophyceae incertae sedis</taxon>
        <taxon>Coccomyxaceae</taxon>
        <taxon>Coccomyxa</taxon>
    </lineage>
</organism>
<dbReference type="PANTHER" id="PTHR47205">
    <property type="entry name" value="OS07G0599000 PROTEIN"/>
    <property type="match status" value="1"/>
</dbReference>
<protein>
    <recommendedName>
        <fullName evidence="4">Pentatricopeptide repeat-containing protein-mitochondrial domain-containing protein</fullName>
    </recommendedName>
</protein>
<feature type="region of interest" description="Disordered" evidence="3">
    <location>
        <begin position="1"/>
        <end position="62"/>
    </location>
</feature>
<sequence>MACSWHPSHATSAYSTSSSFAEGQANSDQAVQNQQERPVDPRTESSRHATTSHVSQRPSWRSLVYSRRQDGFPARPKNMDGVPLPTPRTGKGLAAVMSGIAHVLREPRPPEWAARQYSRLFEEYLDSIRPQRNEDGTLPDGLPPPMNAWNAYFMALAADRQPFHKVYRAVQVAEQEFDSNLSPLAYTNVLRACSLDTSKECAKFALRVVEGLAESGQGAGKKDLNFAALACKNAGMLEDALRLLKEIREKYPENLNSDFHVRCTHESILSICAEPERLDQALELALIMKQYNWVLAHGSVAAVLRVALKERKEPEFILQMLGRLPPLPATAERRAEVPFLEEGLAMSILAEAARRGHVELALRGWDFLEYSLLPLDLPHSPAHWQGHSEMDAVQGAHRSSAAAEDAGEVGDMPNAHALLPIHKPSIAAFQSLIDTFANARDLRQAFRMVWQLQQVHPDRPDAVAFETALATVVNAVAVSPETADAAYFDLEDMHAKGEPVSGPMLDCIVAACSQMGDLGRAFETFEAYPALGLKPDAQAYNAVIMGCINYGLTASVPKILEEMEEKGTPFNALTWSLHVEYHVVLGDAQAAAAVQQAAKDADLQIRASSLEKLIARCERNGETALLDHYAKAQRRGYKDTYVDLSKLLRWRWKDRGGMQVLTGSRVFTPRPILRPWMQPGQEALHQ</sequence>
<dbReference type="InterPro" id="IPR057027">
    <property type="entry name" value="TPR_mt"/>
</dbReference>
<comment type="caution">
    <text evidence="5">The sequence shown here is derived from an EMBL/GenBank/DDBJ whole genome shotgun (WGS) entry which is preliminary data.</text>
</comment>
<proteinExistence type="predicted"/>
<evidence type="ECO:0000313" key="5">
    <source>
        <dbReference type="EMBL" id="KAK9916933.1"/>
    </source>
</evidence>
<dbReference type="Pfam" id="PF01535">
    <property type="entry name" value="PPR"/>
    <property type="match status" value="2"/>
</dbReference>
<dbReference type="EMBL" id="JALJOT010000003">
    <property type="protein sequence ID" value="KAK9916933.1"/>
    <property type="molecule type" value="Genomic_DNA"/>
</dbReference>
<feature type="compositionally biased region" description="Polar residues" evidence="3">
    <location>
        <begin position="20"/>
        <end position="36"/>
    </location>
</feature>
<name>A0ABR2YYG9_9CHLO</name>
<keyword evidence="6" id="KW-1185">Reference proteome</keyword>
<keyword evidence="1" id="KW-0677">Repeat</keyword>
<dbReference type="InterPro" id="IPR011990">
    <property type="entry name" value="TPR-like_helical_dom_sf"/>
</dbReference>
<gene>
    <name evidence="5" type="ORF">WJX75_008953</name>
</gene>
<dbReference type="PROSITE" id="PS51375">
    <property type="entry name" value="PPR"/>
    <property type="match status" value="1"/>
</dbReference>
<dbReference type="PANTHER" id="PTHR47205:SF1">
    <property type="entry name" value="OS07G0599000 PROTEIN"/>
    <property type="match status" value="1"/>
</dbReference>
<feature type="compositionally biased region" description="Polar residues" evidence="3">
    <location>
        <begin position="48"/>
        <end position="59"/>
    </location>
</feature>
<dbReference type="Proteomes" id="UP001491310">
    <property type="component" value="Unassembled WGS sequence"/>
</dbReference>
<dbReference type="InterPro" id="IPR044605">
    <property type="entry name" value="At1g26460-like"/>
</dbReference>
<evidence type="ECO:0000256" key="2">
    <source>
        <dbReference type="PROSITE-ProRule" id="PRU00708"/>
    </source>
</evidence>
<feature type="repeat" description="PPR" evidence="2">
    <location>
        <begin position="536"/>
        <end position="570"/>
    </location>
</feature>
<evidence type="ECO:0000259" key="4">
    <source>
        <dbReference type="Pfam" id="PF23276"/>
    </source>
</evidence>
<feature type="compositionally biased region" description="Basic and acidic residues" evidence="3">
    <location>
        <begin position="37"/>
        <end position="47"/>
    </location>
</feature>
<evidence type="ECO:0000256" key="3">
    <source>
        <dbReference type="SAM" id="MobiDB-lite"/>
    </source>
</evidence>
<evidence type="ECO:0000313" key="6">
    <source>
        <dbReference type="Proteomes" id="UP001491310"/>
    </source>
</evidence>
<feature type="domain" description="Pentatricopeptide repeat-containing protein-mitochondrial" evidence="4">
    <location>
        <begin position="429"/>
        <end position="526"/>
    </location>
</feature>